<proteinExistence type="predicted"/>
<protein>
    <submittedName>
        <fullName evidence="2">Uncharacterized protein</fullName>
    </submittedName>
</protein>
<name>A0A914Y303_9BILA</name>
<evidence type="ECO:0000313" key="2">
    <source>
        <dbReference type="WBParaSite" id="PSU_v2.g14559.t1"/>
    </source>
</evidence>
<keyword evidence="1" id="KW-1185">Reference proteome</keyword>
<reference evidence="2" key="1">
    <citation type="submission" date="2022-11" db="UniProtKB">
        <authorList>
            <consortium name="WormBaseParasite"/>
        </authorList>
    </citation>
    <scope>IDENTIFICATION</scope>
</reference>
<dbReference type="AlphaFoldDB" id="A0A914Y303"/>
<dbReference type="PANTHER" id="PTHR21610:SF9">
    <property type="entry name" value="VON WILLEBRAND FACTOR A DOMAIN-CONTAINING PROTEIN 8"/>
    <property type="match status" value="1"/>
</dbReference>
<organism evidence="1 2">
    <name type="scientific">Panagrolaimus superbus</name>
    <dbReference type="NCBI Taxonomy" id="310955"/>
    <lineage>
        <taxon>Eukaryota</taxon>
        <taxon>Metazoa</taxon>
        <taxon>Ecdysozoa</taxon>
        <taxon>Nematoda</taxon>
        <taxon>Chromadorea</taxon>
        <taxon>Rhabditida</taxon>
        <taxon>Tylenchina</taxon>
        <taxon>Panagrolaimomorpha</taxon>
        <taxon>Panagrolaimoidea</taxon>
        <taxon>Panagrolaimidae</taxon>
        <taxon>Panagrolaimus</taxon>
    </lineage>
</organism>
<dbReference type="GO" id="GO:0005737">
    <property type="term" value="C:cytoplasm"/>
    <property type="evidence" value="ECO:0007669"/>
    <property type="project" value="TreeGrafter"/>
</dbReference>
<evidence type="ECO:0000313" key="1">
    <source>
        <dbReference type="Proteomes" id="UP000887577"/>
    </source>
</evidence>
<dbReference type="WBParaSite" id="PSU_v2.g14559.t1">
    <property type="protein sequence ID" value="PSU_v2.g14559.t1"/>
    <property type="gene ID" value="PSU_v2.g14559"/>
</dbReference>
<accession>A0A914Y303</accession>
<dbReference type="InterPro" id="IPR039891">
    <property type="entry name" value="VWA8"/>
</dbReference>
<dbReference type="Proteomes" id="UP000887577">
    <property type="component" value="Unplaced"/>
</dbReference>
<sequence>MSIKEQCEVIAKLIPNVDIDVAHRLVSLVERLRASTDSGIRGISISLSLRRLIYILRRYTQNPDEGIFNAIHRSALSRFMPTITRTAFDKALSEAGIAKAGSSQDDSWKERLLETSKKSSDSVEHESMVPDIVFFDNKQVCFNLNKFRNCI</sequence>
<dbReference type="PANTHER" id="PTHR21610">
    <property type="entry name" value="VON WILLEBRAND FACTOR A DOMAIN-CONTAINING PROTEIN 8"/>
    <property type="match status" value="1"/>
</dbReference>